<dbReference type="Proteomes" id="UP000324324">
    <property type="component" value="Unassembled WGS sequence"/>
</dbReference>
<sequence length="89" mass="9640">MKARWLMWVLWPAFVGAAVAFVLVFSLIDPRELRVFGRPLELSHGAVYTIGFAVAWAVCALSSALTLCMLPASILAPMSSPMSAADELE</sequence>
<gene>
    <name evidence="2" type="ORF">F1599_05530</name>
</gene>
<protein>
    <recommendedName>
        <fullName evidence="4">Transmembrane protein</fullName>
    </recommendedName>
</protein>
<evidence type="ECO:0000256" key="1">
    <source>
        <dbReference type="SAM" id="Phobius"/>
    </source>
</evidence>
<name>A0A5M8B5C8_9BURK</name>
<dbReference type="RefSeq" id="WP_149319117.1">
    <property type="nucleotide sequence ID" value="NZ_VWRN01000018.1"/>
</dbReference>
<feature type="transmembrane region" description="Helical" evidence="1">
    <location>
        <begin position="48"/>
        <end position="72"/>
    </location>
</feature>
<keyword evidence="3" id="KW-1185">Reference proteome</keyword>
<feature type="transmembrane region" description="Helical" evidence="1">
    <location>
        <begin position="7"/>
        <end position="28"/>
    </location>
</feature>
<keyword evidence="1" id="KW-0812">Transmembrane</keyword>
<comment type="caution">
    <text evidence="2">The sequence shown here is derived from an EMBL/GenBank/DDBJ whole genome shotgun (WGS) entry which is preliminary data.</text>
</comment>
<organism evidence="2 3">
    <name type="scientific">Cupriavidus cauae</name>
    <dbReference type="NCBI Taxonomy" id="2608999"/>
    <lineage>
        <taxon>Bacteria</taxon>
        <taxon>Pseudomonadati</taxon>
        <taxon>Pseudomonadota</taxon>
        <taxon>Betaproteobacteria</taxon>
        <taxon>Burkholderiales</taxon>
        <taxon>Burkholderiaceae</taxon>
        <taxon>Cupriavidus</taxon>
    </lineage>
</organism>
<evidence type="ECO:0008006" key="4">
    <source>
        <dbReference type="Google" id="ProtNLM"/>
    </source>
</evidence>
<proteinExistence type="predicted"/>
<keyword evidence="1" id="KW-0472">Membrane</keyword>
<accession>A0A5M8B5C8</accession>
<evidence type="ECO:0000313" key="3">
    <source>
        <dbReference type="Proteomes" id="UP000324324"/>
    </source>
</evidence>
<dbReference type="AlphaFoldDB" id="A0A5M8B5C8"/>
<evidence type="ECO:0000313" key="2">
    <source>
        <dbReference type="EMBL" id="KAA6129581.1"/>
    </source>
</evidence>
<dbReference type="EMBL" id="VWRN01000018">
    <property type="protein sequence ID" value="KAA6129581.1"/>
    <property type="molecule type" value="Genomic_DNA"/>
</dbReference>
<reference evidence="2 3" key="1">
    <citation type="submission" date="2019-09" db="EMBL/GenBank/DDBJ databases">
        <title>Isolation of a novel species in the genus Cupriavidus from patients with sepsis using whole genome sequencing.</title>
        <authorList>
            <person name="Kweon O.J."/>
            <person name="Lee M.-K."/>
        </authorList>
    </citation>
    <scope>NUCLEOTIDE SEQUENCE [LARGE SCALE GENOMIC DNA]</scope>
    <source>
        <strain evidence="2 3">MKL-01</strain>
    </source>
</reference>
<keyword evidence="1" id="KW-1133">Transmembrane helix</keyword>